<organism evidence="5 6">
    <name type="scientific">Nitrospirillum viridazoti CBAmc</name>
    <dbReference type="NCBI Taxonomy" id="1441467"/>
    <lineage>
        <taxon>Bacteria</taxon>
        <taxon>Pseudomonadati</taxon>
        <taxon>Pseudomonadota</taxon>
        <taxon>Alphaproteobacteria</taxon>
        <taxon>Rhodospirillales</taxon>
        <taxon>Azospirillaceae</taxon>
        <taxon>Nitrospirillum</taxon>
        <taxon>Nitrospirillum viridazoti</taxon>
    </lineage>
</organism>
<evidence type="ECO:0000256" key="1">
    <source>
        <dbReference type="ARBA" id="ARBA00023015"/>
    </source>
</evidence>
<dbReference type="Gene3D" id="1.10.260.40">
    <property type="entry name" value="lambda repressor-like DNA-binding domains"/>
    <property type="match status" value="1"/>
</dbReference>
<dbReference type="InterPro" id="IPR000843">
    <property type="entry name" value="HTH_LacI"/>
</dbReference>
<evidence type="ECO:0000256" key="2">
    <source>
        <dbReference type="ARBA" id="ARBA00023125"/>
    </source>
</evidence>
<proteinExistence type="predicted"/>
<dbReference type="PANTHER" id="PTHR30146:SF109">
    <property type="entry name" value="HTH-TYPE TRANSCRIPTIONAL REGULATOR GALS"/>
    <property type="match status" value="1"/>
</dbReference>
<dbReference type="RefSeq" id="WP_088871969.1">
    <property type="nucleotide sequence ID" value="NZ_CP022110.1"/>
</dbReference>
<protein>
    <submittedName>
        <fullName evidence="5">Transcriptional regulator</fullName>
    </submittedName>
</protein>
<dbReference type="PANTHER" id="PTHR30146">
    <property type="entry name" value="LACI-RELATED TRANSCRIPTIONAL REPRESSOR"/>
    <property type="match status" value="1"/>
</dbReference>
<keyword evidence="2" id="KW-0238">DNA-binding</keyword>
<dbReference type="InterPro" id="IPR046335">
    <property type="entry name" value="LacI/GalR-like_sensor"/>
</dbReference>
<dbReference type="InterPro" id="IPR010982">
    <property type="entry name" value="Lambda_DNA-bd_dom_sf"/>
</dbReference>
<dbReference type="InterPro" id="IPR028082">
    <property type="entry name" value="Peripla_BP_I"/>
</dbReference>
<keyword evidence="6" id="KW-1185">Reference proteome</keyword>
<name>A0A248JRC1_9PROT</name>
<dbReference type="AlphaFoldDB" id="A0A248JRC1"/>
<keyword evidence="1" id="KW-0805">Transcription regulation</keyword>
<dbReference type="Pfam" id="PF00356">
    <property type="entry name" value="LacI"/>
    <property type="match status" value="1"/>
</dbReference>
<dbReference type="PROSITE" id="PS50932">
    <property type="entry name" value="HTH_LACI_2"/>
    <property type="match status" value="1"/>
</dbReference>
<sequence length="336" mass="36031">MDGNGTDKLCAPLPANPTISDVAERAGVSRAVASRALSDEQRPVSAEKKARVLQAAQELGFRPNLLARSLTTKSVNLVAVVVNHIHDLSDLDLFDPLLAAVQNMGKQVIFIRVGSSDRVESFLRTGVAYHVDAAIVFSDFADAATARTLFRSDQVLMLNGRHDDDSPAVIPDERVGITEAVTHAARQGVKSAALVTGRLTSVLEQARIRLYQDALAAQGIRLTASLQGDYSYASGHKAGEELALTPRPDAIFCTSDAMAMGVLDRLRADFPQGRATTTRLYGFDNLSLTDFDAYPISSIGYDKQAYVAAVIAVLTGAATGPWPLTLPTRFHPRLTG</sequence>
<reference evidence="5 6" key="1">
    <citation type="submission" date="2017-06" db="EMBL/GenBank/DDBJ databases">
        <title>Complete genome sequence of Nitrospirillum amazonense strain CBAmC, an endophytic nitrogen-fixing and plant growth-promoting bacterium, isolated from sugarcane.</title>
        <authorList>
            <person name="Schwab S."/>
            <person name="dos Santos Teixeira K.R."/>
            <person name="Simoes Araujo J.L."/>
            <person name="Soares Vidal M."/>
            <person name="Borges de Freitas H.R."/>
            <person name="Rivello Crivelaro A.L."/>
            <person name="Bueno de Camargo Nunes A."/>
            <person name="dos Santos C.M."/>
            <person name="Palmeira da Silva Rosa D."/>
            <person name="da Silva Padilha D."/>
            <person name="da Silva E."/>
            <person name="Araujo Terra L."/>
            <person name="Soares Mendes V."/>
            <person name="Farinelli L."/>
            <person name="Magalhaes Cruz L."/>
            <person name="Baldani J.I."/>
        </authorList>
    </citation>
    <scope>NUCLEOTIDE SEQUENCE [LARGE SCALE GENOMIC DNA]</scope>
    <source>
        <strain evidence="5 6">CBAmC</strain>
    </source>
</reference>
<evidence type="ECO:0000313" key="6">
    <source>
        <dbReference type="Proteomes" id="UP000197153"/>
    </source>
</evidence>
<dbReference type="SUPFAM" id="SSF53822">
    <property type="entry name" value="Periplasmic binding protein-like I"/>
    <property type="match status" value="1"/>
</dbReference>
<evidence type="ECO:0000313" key="5">
    <source>
        <dbReference type="EMBL" id="ASG21247.1"/>
    </source>
</evidence>
<dbReference type="CDD" id="cd01392">
    <property type="entry name" value="HTH_LacI"/>
    <property type="match status" value="1"/>
</dbReference>
<accession>A0A248JRC1</accession>
<keyword evidence="3" id="KW-0804">Transcription</keyword>
<gene>
    <name evidence="5" type="ORF">Y958_10735</name>
</gene>
<dbReference type="Proteomes" id="UP000197153">
    <property type="component" value="Chromosome 1"/>
</dbReference>
<evidence type="ECO:0000256" key="3">
    <source>
        <dbReference type="ARBA" id="ARBA00023163"/>
    </source>
</evidence>
<evidence type="ECO:0000259" key="4">
    <source>
        <dbReference type="PROSITE" id="PS50932"/>
    </source>
</evidence>
<dbReference type="EMBL" id="CP022110">
    <property type="protein sequence ID" value="ASG21247.1"/>
    <property type="molecule type" value="Genomic_DNA"/>
</dbReference>
<feature type="domain" description="HTH lacI-type" evidence="4">
    <location>
        <begin position="17"/>
        <end position="72"/>
    </location>
</feature>
<dbReference type="GO" id="GO:0000976">
    <property type="term" value="F:transcription cis-regulatory region binding"/>
    <property type="evidence" value="ECO:0007669"/>
    <property type="project" value="TreeGrafter"/>
</dbReference>
<dbReference type="Gene3D" id="3.40.50.2300">
    <property type="match status" value="2"/>
</dbReference>
<dbReference type="GO" id="GO:0003700">
    <property type="term" value="F:DNA-binding transcription factor activity"/>
    <property type="evidence" value="ECO:0007669"/>
    <property type="project" value="TreeGrafter"/>
</dbReference>
<dbReference type="SMART" id="SM00354">
    <property type="entry name" value="HTH_LACI"/>
    <property type="match status" value="1"/>
</dbReference>
<dbReference type="Pfam" id="PF13377">
    <property type="entry name" value="Peripla_BP_3"/>
    <property type="match status" value="1"/>
</dbReference>
<dbReference type="SUPFAM" id="SSF47413">
    <property type="entry name" value="lambda repressor-like DNA-binding domains"/>
    <property type="match status" value="1"/>
</dbReference>
<dbReference type="KEGG" id="nao:Y958_10735"/>